<dbReference type="AlphaFoldDB" id="A0A6C1BB69"/>
<dbReference type="Pfam" id="PF01564">
    <property type="entry name" value="Spermine_synth"/>
    <property type="match status" value="1"/>
</dbReference>
<dbReference type="CDD" id="cd02440">
    <property type="entry name" value="AdoMet_MTases"/>
    <property type="match status" value="1"/>
</dbReference>
<evidence type="ECO:0000256" key="6">
    <source>
        <dbReference type="PROSITE-ProRule" id="PRU00354"/>
    </source>
</evidence>
<gene>
    <name evidence="5 8" type="primary">speE</name>
    <name evidence="8" type="ORF">G3580_19720</name>
</gene>
<sequence>MSEAPKPDDMLIEPLNDQAGHYLVKGRLIEAGDTPYQHYEVWDTPHFGKLFRLDGFFMTSERDEFFYHENLIHVPAIAMDAPRRALVIGGGDGGSVDELFKYPDMEEAVLVELDGKVVDIARAHLACVHNGALDDPRLTLRIEDGLHYVRVVAPEEGKRFDLVVLDLTDPIGPAADLYTEEFFAQCKALMTPQGAISLHLGAPVYQPDRVRELLGRLRRVFAHVRPHFHYIPLYGSLWGMACASDATDPATLDGAAVTRRLSERAIDHLQYYNADTHCAAFMYPTYLRDLIAE</sequence>
<dbReference type="PROSITE" id="PS01330">
    <property type="entry name" value="PABS_1"/>
    <property type="match status" value="1"/>
</dbReference>
<feature type="binding site" evidence="5">
    <location>
        <begin position="144"/>
        <end position="145"/>
    </location>
    <ligand>
        <name>S-methyl-5'-thioadenosine</name>
        <dbReference type="ChEBI" id="CHEBI:17509"/>
    </ligand>
</feature>
<dbReference type="InterPro" id="IPR029063">
    <property type="entry name" value="SAM-dependent_MTases_sf"/>
</dbReference>
<feature type="binding site" evidence="5">
    <location>
        <position position="37"/>
    </location>
    <ligand>
        <name>S-methyl-5'-thioadenosine</name>
        <dbReference type="ChEBI" id="CHEBI:17509"/>
    </ligand>
</feature>
<dbReference type="KEGG" id="azq:G3580_19720"/>
<evidence type="ECO:0000256" key="1">
    <source>
        <dbReference type="ARBA" id="ARBA00007867"/>
    </source>
</evidence>
<keyword evidence="4 5" id="KW-0620">Polyamine biosynthesis</keyword>
<evidence type="ECO:0000256" key="4">
    <source>
        <dbReference type="ARBA" id="ARBA00023115"/>
    </source>
</evidence>
<dbReference type="PANTHER" id="PTHR11558">
    <property type="entry name" value="SPERMIDINE/SPERMINE SYNTHASE"/>
    <property type="match status" value="1"/>
</dbReference>
<dbReference type="InterPro" id="IPR030374">
    <property type="entry name" value="PABS"/>
</dbReference>
<dbReference type="PROSITE" id="PS51006">
    <property type="entry name" value="PABS_2"/>
    <property type="match status" value="1"/>
</dbReference>
<comment type="caution">
    <text evidence="5">Lacks conserved residue(s) required for the propagation of feature annotation.</text>
</comment>
<organism evidence="8 9">
    <name type="scientific">Nitrogeniibacter mangrovi</name>
    <dbReference type="NCBI Taxonomy" id="2016596"/>
    <lineage>
        <taxon>Bacteria</taxon>
        <taxon>Pseudomonadati</taxon>
        <taxon>Pseudomonadota</taxon>
        <taxon>Betaproteobacteria</taxon>
        <taxon>Rhodocyclales</taxon>
        <taxon>Zoogloeaceae</taxon>
        <taxon>Nitrogeniibacter</taxon>
    </lineage>
</organism>
<comment type="similarity">
    <text evidence="1 5">Belongs to the spermidine/spermine synthase family.</text>
</comment>
<dbReference type="UniPathway" id="UPA00248">
    <property type="reaction ID" value="UER00314"/>
</dbReference>
<dbReference type="NCBIfam" id="NF002010">
    <property type="entry name" value="PRK00811.1"/>
    <property type="match status" value="1"/>
</dbReference>
<feature type="domain" description="PABS" evidence="7">
    <location>
        <begin position="9"/>
        <end position="245"/>
    </location>
</feature>
<feature type="binding site" evidence="5">
    <location>
        <position position="173"/>
    </location>
    <ligand>
        <name>S-methyl-5'-thioadenosine</name>
        <dbReference type="ChEBI" id="CHEBI:17509"/>
    </ligand>
</feature>
<dbReference type="InterPro" id="IPR030373">
    <property type="entry name" value="PABS_CS"/>
</dbReference>
<dbReference type="InterPro" id="IPR037163">
    <property type="entry name" value="Spermidine_synt_N_sf"/>
</dbReference>
<evidence type="ECO:0000259" key="7">
    <source>
        <dbReference type="PROSITE" id="PS51006"/>
    </source>
</evidence>
<dbReference type="GO" id="GO:0008295">
    <property type="term" value="P:spermidine biosynthetic process"/>
    <property type="evidence" value="ECO:0007669"/>
    <property type="project" value="UniProtKB-UniRule"/>
</dbReference>
<dbReference type="Proteomes" id="UP000501991">
    <property type="component" value="Chromosome"/>
</dbReference>
<dbReference type="EMBL" id="CP048836">
    <property type="protein sequence ID" value="QID19650.1"/>
    <property type="molecule type" value="Genomic_DNA"/>
</dbReference>
<accession>A0A6C1BB69</accession>
<reference evidence="8 9" key="1">
    <citation type="submission" date="2020-02" db="EMBL/GenBank/DDBJ databases">
        <title>Nitrogenibacter mangrovi gen. nov., sp. nov. isolated from mangrove sediment, a denitrifying betaproteobacterium.</title>
        <authorList>
            <person name="Liao H."/>
            <person name="Tian Y."/>
        </authorList>
    </citation>
    <scope>NUCLEOTIDE SEQUENCE [LARGE SCALE GENOMIC DNA]</scope>
    <source>
        <strain evidence="8 9">M9-3-2</strain>
    </source>
</reference>
<evidence type="ECO:0000313" key="8">
    <source>
        <dbReference type="EMBL" id="QID19650.1"/>
    </source>
</evidence>
<evidence type="ECO:0000313" key="9">
    <source>
        <dbReference type="Proteomes" id="UP000501991"/>
    </source>
</evidence>
<dbReference type="PANTHER" id="PTHR11558:SF11">
    <property type="entry name" value="SPERMIDINE SYNTHASE"/>
    <property type="match status" value="1"/>
</dbReference>
<dbReference type="EC" id="2.5.1.16" evidence="5"/>
<keyword evidence="3 5" id="KW-0745">Spermidine biosynthesis</keyword>
<feature type="binding site" evidence="5">
    <location>
        <position position="112"/>
    </location>
    <ligand>
        <name>S-methyl-5'-thioadenosine</name>
        <dbReference type="ChEBI" id="CHEBI:17509"/>
    </ligand>
</feature>
<keyword evidence="2 5" id="KW-0808">Transferase</keyword>
<dbReference type="RefSeq" id="WP_173768469.1">
    <property type="nucleotide sequence ID" value="NZ_CP048836.1"/>
</dbReference>
<dbReference type="Gene3D" id="2.30.140.10">
    <property type="entry name" value="Spermidine synthase, tetramerisation domain"/>
    <property type="match status" value="1"/>
</dbReference>
<comment type="function">
    <text evidence="5">Catalyzes the irreversible transfer of a propylamine group from the amino donor S-adenosylmethioninamine (decarboxy-AdoMet) to putrescine (1,4-diaminobutane) to yield spermidine.</text>
</comment>
<comment type="subunit">
    <text evidence="5">Homodimer or homotetramer.</text>
</comment>
<dbReference type="Gene3D" id="3.40.50.150">
    <property type="entry name" value="Vaccinia Virus protein VP39"/>
    <property type="match status" value="1"/>
</dbReference>
<proteinExistence type="inferred from homology"/>
<evidence type="ECO:0000256" key="3">
    <source>
        <dbReference type="ARBA" id="ARBA00023066"/>
    </source>
</evidence>
<comment type="catalytic activity">
    <reaction evidence="5">
        <text>S-adenosyl 3-(methylsulfanyl)propylamine + putrescine = S-methyl-5'-thioadenosine + spermidine + H(+)</text>
        <dbReference type="Rhea" id="RHEA:12721"/>
        <dbReference type="ChEBI" id="CHEBI:15378"/>
        <dbReference type="ChEBI" id="CHEBI:17509"/>
        <dbReference type="ChEBI" id="CHEBI:57443"/>
        <dbReference type="ChEBI" id="CHEBI:57834"/>
        <dbReference type="ChEBI" id="CHEBI:326268"/>
        <dbReference type="EC" id="2.5.1.16"/>
    </reaction>
</comment>
<dbReference type="HAMAP" id="MF_00198">
    <property type="entry name" value="Spermidine_synth"/>
    <property type="match status" value="1"/>
</dbReference>
<dbReference type="GO" id="GO:0004766">
    <property type="term" value="F:spermidine synthase activity"/>
    <property type="evidence" value="ECO:0007669"/>
    <property type="project" value="UniProtKB-UniRule"/>
</dbReference>
<dbReference type="SUPFAM" id="SSF53335">
    <property type="entry name" value="S-adenosyl-L-methionine-dependent methyltransferases"/>
    <property type="match status" value="1"/>
</dbReference>
<dbReference type="InterPro" id="IPR001045">
    <property type="entry name" value="Spermi_synthase"/>
</dbReference>
<evidence type="ECO:0000256" key="2">
    <source>
        <dbReference type="ARBA" id="ARBA00022679"/>
    </source>
</evidence>
<keyword evidence="9" id="KW-1185">Reference proteome</keyword>
<protein>
    <recommendedName>
        <fullName evidence="5">Polyamine aminopropyltransferase</fullName>
    </recommendedName>
    <alternativeName>
        <fullName evidence="5">Putrescine aminopropyltransferase</fullName>
        <shortName evidence="5">PAPT</shortName>
    </alternativeName>
    <alternativeName>
        <fullName evidence="5">Spermidine synthase</fullName>
        <shortName evidence="5">SPDS</shortName>
        <shortName evidence="5">SPDSY</shortName>
        <ecNumber evidence="5">2.5.1.16</ecNumber>
    </alternativeName>
</protein>
<feature type="binding site" evidence="5">
    <location>
        <position position="68"/>
    </location>
    <ligand>
        <name>spermidine</name>
        <dbReference type="ChEBI" id="CHEBI:57834"/>
    </ligand>
</feature>
<name>A0A6C1BB69_9RHOO</name>
<comment type="pathway">
    <text evidence="5">Amine and polyamine biosynthesis; spermidine biosynthesis; spermidine from putrescine: step 1/1.</text>
</comment>
<feature type="active site" description="Proton acceptor" evidence="5 6">
    <location>
        <position position="166"/>
    </location>
</feature>
<feature type="binding site" evidence="5">
    <location>
        <position position="92"/>
    </location>
    <ligand>
        <name>spermidine</name>
        <dbReference type="ChEBI" id="CHEBI:57834"/>
    </ligand>
</feature>
<evidence type="ECO:0000256" key="5">
    <source>
        <dbReference type="HAMAP-Rule" id="MF_00198"/>
    </source>
</evidence>